<dbReference type="UniPathway" id="UPA00050">
    <property type="reaction ID" value="UER00064"/>
</dbReference>
<comment type="catalytic activity">
    <reaction evidence="11 13">
        <text>L-homoserine + ATP = O-phospho-L-homoserine + ADP + H(+)</text>
        <dbReference type="Rhea" id="RHEA:13985"/>
        <dbReference type="ChEBI" id="CHEBI:15378"/>
        <dbReference type="ChEBI" id="CHEBI:30616"/>
        <dbReference type="ChEBI" id="CHEBI:57476"/>
        <dbReference type="ChEBI" id="CHEBI:57590"/>
        <dbReference type="ChEBI" id="CHEBI:456216"/>
        <dbReference type="EC" id="2.7.1.39"/>
    </reaction>
</comment>
<protein>
    <recommendedName>
        <fullName evidence="4 13">Homoserine kinase</fullName>
        <shortName evidence="13">HK</shortName>
        <shortName evidence="13">HSK</shortName>
        <ecNumber evidence="3 13">2.7.1.39</ecNumber>
    </recommendedName>
</protein>
<evidence type="ECO:0000256" key="1">
    <source>
        <dbReference type="ARBA" id="ARBA00005015"/>
    </source>
</evidence>
<name>A0A4S2DNW4_9CLOT</name>
<dbReference type="InterPro" id="IPR014721">
    <property type="entry name" value="Ribsml_uS5_D2-typ_fold_subgr"/>
</dbReference>
<evidence type="ECO:0000259" key="14">
    <source>
        <dbReference type="Pfam" id="PF00288"/>
    </source>
</evidence>
<dbReference type="GO" id="GO:0004413">
    <property type="term" value="F:homoserine kinase activity"/>
    <property type="evidence" value="ECO:0007669"/>
    <property type="project" value="UniProtKB-UniRule"/>
</dbReference>
<dbReference type="GO" id="GO:0005737">
    <property type="term" value="C:cytoplasm"/>
    <property type="evidence" value="ECO:0007669"/>
    <property type="project" value="UniProtKB-SubCell"/>
</dbReference>
<dbReference type="InterPro" id="IPR013750">
    <property type="entry name" value="GHMP_kinase_C_dom"/>
</dbReference>
<comment type="pathway">
    <text evidence="1 13">Amino-acid biosynthesis; L-threonine biosynthesis; L-threonine from L-aspartate: step 4/5.</text>
</comment>
<evidence type="ECO:0000256" key="10">
    <source>
        <dbReference type="ARBA" id="ARBA00022840"/>
    </source>
</evidence>
<keyword evidence="10 13" id="KW-0067">ATP-binding</keyword>
<keyword evidence="9 13" id="KW-0418">Kinase</keyword>
<dbReference type="AlphaFoldDB" id="A0A4S2DNW4"/>
<organism evidence="16 17">
    <name type="scientific">Clostridium sartagoforme</name>
    <dbReference type="NCBI Taxonomy" id="84031"/>
    <lineage>
        <taxon>Bacteria</taxon>
        <taxon>Bacillati</taxon>
        <taxon>Bacillota</taxon>
        <taxon>Clostridia</taxon>
        <taxon>Eubacteriales</taxon>
        <taxon>Clostridiaceae</taxon>
        <taxon>Clostridium</taxon>
    </lineage>
</organism>
<evidence type="ECO:0000256" key="12">
    <source>
        <dbReference type="ARBA" id="ARBA00049954"/>
    </source>
</evidence>
<keyword evidence="8 13" id="KW-0547">Nucleotide-binding</keyword>
<dbReference type="Pfam" id="PF08544">
    <property type="entry name" value="GHMP_kinases_C"/>
    <property type="match status" value="1"/>
</dbReference>
<evidence type="ECO:0000256" key="5">
    <source>
        <dbReference type="ARBA" id="ARBA00022605"/>
    </source>
</evidence>
<comment type="subcellular location">
    <subcellularLocation>
        <location evidence="13">Cytoplasm</location>
    </subcellularLocation>
</comment>
<evidence type="ECO:0000259" key="15">
    <source>
        <dbReference type="Pfam" id="PF08544"/>
    </source>
</evidence>
<dbReference type="PANTHER" id="PTHR20861">
    <property type="entry name" value="HOMOSERINE/4-DIPHOSPHOCYTIDYL-2-C-METHYL-D-ERYTHRITOL KINASE"/>
    <property type="match status" value="1"/>
</dbReference>
<sequence>MFRVKVPATSANIGPGFDSLGIAFNLYNEFEFSEVNGGINFYGFKEEFSNTDNIVYKAMEICFEKCKYKPKGLKIGLVNENIPISRGLGSSSTCIVAGLLGANAIMNNPLSIEELFKLGVEIEGHPDNIAPAFFGDMIVSVVEDGEVYYNKINIEEGLSFIALIPKFELSTSLSREVLPAQVNFKDAVYNVSRVSLMISSFISGKFDLLKYCCKDALHEKYRSPLIKNYNLVYNKCMDLDALCCFLSGAGPTIMAIIKNDNKEFLEKLNTFIKDENIPWSIKELSIDNLGATTVFKGGTNER</sequence>
<dbReference type="InterPro" id="IPR036554">
    <property type="entry name" value="GHMP_kinase_C_sf"/>
</dbReference>
<dbReference type="Proteomes" id="UP000306888">
    <property type="component" value="Unassembled WGS sequence"/>
</dbReference>
<evidence type="ECO:0000256" key="9">
    <source>
        <dbReference type="ARBA" id="ARBA00022777"/>
    </source>
</evidence>
<comment type="similarity">
    <text evidence="2 13">Belongs to the GHMP kinase family. Homoserine kinase subfamily.</text>
</comment>
<dbReference type="SUPFAM" id="SSF55060">
    <property type="entry name" value="GHMP Kinase, C-terminal domain"/>
    <property type="match status" value="1"/>
</dbReference>
<dbReference type="NCBIfam" id="TIGR00191">
    <property type="entry name" value="thrB"/>
    <property type="match status" value="1"/>
</dbReference>
<dbReference type="InterPro" id="IPR006203">
    <property type="entry name" value="GHMP_knse_ATP-bd_CS"/>
</dbReference>
<evidence type="ECO:0000256" key="2">
    <source>
        <dbReference type="ARBA" id="ARBA00007370"/>
    </source>
</evidence>
<reference evidence="16 17" key="1">
    <citation type="submission" date="2019-04" db="EMBL/GenBank/DDBJ databases">
        <title>Microbes associate with the intestines of laboratory mice.</title>
        <authorList>
            <person name="Navarre W."/>
            <person name="Wong E."/>
            <person name="Huang K."/>
            <person name="Tropini C."/>
            <person name="Ng K."/>
            <person name="Yu B."/>
        </authorList>
    </citation>
    <scope>NUCLEOTIDE SEQUENCE [LARGE SCALE GENOMIC DNA]</scope>
    <source>
        <strain evidence="16 17">NM50_B9-20</strain>
    </source>
</reference>
<dbReference type="HAMAP" id="MF_00384">
    <property type="entry name" value="Homoser_kinase"/>
    <property type="match status" value="1"/>
</dbReference>
<keyword evidence="13" id="KW-0963">Cytoplasm</keyword>
<evidence type="ECO:0000256" key="4">
    <source>
        <dbReference type="ARBA" id="ARBA00017858"/>
    </source>
</evidence>
<evidence type="ECO:0000256" key="8">
    <source>
        <dbReference type="ARBA" id="ARBA00022741"/>
    </source>
</evidence>
<dbReference type="GO" id="GO:0009088">
    <property type="term" value="P:threonine biosynthetic process"/>
    <property type="evidence" value="ECO:0007669"/>
    <property type="project" value="UniProtKB-UniRule"/>
</dbReference>
<dbReference type="InterPro" id="IPR020568">
    <property type="entry name" value="Ribosomal_Su5_D2-typ_SF"/>
</dbReference>
<evidence type="ECO:0000256" key="13">
    <source>
        <dbReference type="HAMAP-Rule" id="MF_00384"/>
    </source>
</evidence>
<comment type="function">
    <text evidence="12 13">Catalyzes the ATP-dependent phosphorylation of L-homoserine to L-homoserine phosphate.</text>
</comment>
<evidence type="ECO:0000256" key="11">
    <source>
        <dbReference type="ARBA" id="ARBA00049375"/>
    </source>
</evidence>
<dbReference type="Pfam" id="PF00288">
    <property type="entry name" value="GHMP_kinases_N"/>
    <property type="match status" value="1"/>
</dbReference>
<feature type="domain" description="GHMP kinase C-terminal" evidence="15">
    <location>
        <begin position="215"/>
        <end position="270"/>
    </location>
</feature>
<dbReference type="EC" id="2.7.1.39" evidence="3 13"/>
<evidence type="ECO:0000256" key="7">
    <source>
        <dbReference type="ARBA" id="ARBA00022697"/>
    </source>
</evidence>
<dbReference type="InterPro" id="IPR006204">
    <property type="entry name" value="GHMP_kinase_N_dom"/>
</dbReference>
<dbReference type="Gene3D" id="3.30.70.890">
    <property type="entry name" value="GHMP kinase, C-terminal domain"/>
    <property type="match status" value="1"/>
</dbReference>
<keyword evidence="5 13" id="KW-0028">Amino-acid biosynthesis</keyword>
<proteinExistence type="inferred from homology"/>
<dbReference type="GO" id="GO:0005524">
    <property type="term" value="F:ATP binding"/>
    <property type="evidence" value="ECO:0007669"/>
    <property type="project" value="UniProtKB-UniRule"/>
</dbReference>
<comment type="caution">
    <text evidence="16">The sequence shown here is derived from an EMBL/GenBank/DDBJ whole genome shotgun (WGS) entry which is preliminary data.</text>
</comment>
<dbReference type="OrthoDB" id="9769912at2"/>
<gene>
    <name evidence="13" type="primary">thrB</name>
    <name evidence="16" type="ORF">E5347_03080</name>
</gene>
<dbReference type="EMBL" id="SRYR01000001">
    <property type="protein sequence ID" value="TGY43815.1"/>
    <property type="molecule type" value="Genomic_DNA"/>
</dbReference>
<feature type="domain" description="GHMP kinase N-terminal" evidence="14">
    <location>
        <begin position="53"/>
        <end position="135"/>
    </location>
</feature>
<feature type="binding site" evidence="13">
    <location>
        <begin position="83"/>
        <end position="93"/>
    </location>
    <ligand>
        <name>ATP</name>
        <dbReference type="ChEBI" id="CHEBI:30616"/>
    </ligand>
</feature>
<keyword evidence="17" id="KW-1185">Reference proteome</keyword>
<dbReference type="PROSITE" id="PS00627">
    <property type="entry name" value="GHMP_KINASES_ATP"/>
    <property type="match status" value="1"/>
</dbReference>
<evidence type="ECO:0000256" key="3">
    <source>
        <dbReference type="ARBA" id="ARBA00012078"/>
    </source>
</evidence>
<evidence type="ECO:0000256" key="6">
    <source>
        <dbReference type="ARBA" id="ARBA00022679"/>
    </source>
</evidence>
<dbReference type="InterPro" id="IPR000870">
    <property type="entry name" value="Homoserine_kinase"/>
</dbReference>
<keyword evidence="7 13" id="KW-0791">Threonine biosynthesis</keyword>
<keyword evidence="6 13" id="KW-0808">Transferase</keyword>
<dbReference type="PRINTS" id="PR00958">
    <property type="entry name" value="HOMSERKINASE"/>
</dbReference>
<dbReference type="Gene3D" id="3.30.230.10">
    <property type="match status" value="1"/>
</dbReference>
<dbReference type="RefSeq" id="WP_136004527.1">
    <property type="nucleotide sequence ID" value="NZ_SRYR01000001.1"/>
</dbReference>
<evidence type="ECO:0000313" key="16">
    <source>
        <dbReference type="EMBL" id="TGY43815.1"/>
    </source>
</evidence>
<dbReference type="PIRSF" id="PIRSF000676">
    <property type="entry name" value="Homoser_kin"/>
    <property type="match status" value="1"/>
</dbReference>
<accession>A0A4S2DNW4</accession>
<evidence type="ECO:0000313" key="17">
    <source>
        <dbReference type="Proteomes" id="UP000306888"/>
    </source>
</evidence>
<dbReference type="SUPFAM" id="SSF54211">
    <property type="entry name" value="Ribosomal protein S5 domain 2-like"/>
    <property type="match status" value="1"/>
</dbReference>
<dbReference type="PANTHER" id="PTHR20861:SF1">
    <property type="entry name" value="HOMOSERINE KINASE"/>
    <property type="match status" value="1"/>
</dbReference>